<sequence length="289" mass="33894">MSPNLYDDKITSSHREKIDPLEQLEIELLLEALYRHYGFDFRDYVLASIRRRIWHRNDAEKLLTISGLQEKILHDRSTMKRLIADFSINVTEMFRDPSFFLAFRTNIVPLLQDYACIRIWHAGCSTGEEVYSMAILMYEEGLHHKTRYYATDMDADIIEEAKRRAFLLDKLPAYSHNYAQSGGRRSFSDYYSIENDRAVLHPFLADSIVFAQHNLAVDQSFNEFHVIICRNVMIYFNKALQNRVHTLFHESLCLSGFLGLGHKESIAYTSHSALYKEMDANEKLYRKIK</sequence>
<dbReference type="SUPFAM" id="SSF53335">
    <property type="entry name" value="S-adenosyl-L-methionine-dependent methyltransferases"/>
    <property type="match status" value="1"/>
</dbReference>
<protein>
    <submittedName>
        <fullName evidence="2">Protein-glutamate O-methyltransferase CheR</fullName>
    </submittedName>
</protein>
<name>A0ABR8N3B4_9BACL</name>
<reference evidence="2 3" key="1">
    <citation type="submission" date="2020-09" db="EMBL/GenBank/DDBJ databases">
        <title>Paenibacillus sp. strain PR3 16S rRNA gene Genome sequencing and assembly.</title>
        <authorList>
            <person name="Kim J."/>
        </authorList>
    </citation>
    <scope>NUCLEOTIDE SEQUENCE [LARGE SCALE GENOMIC DNA]</scope>
    <source>
        <strain evidence="2 3">PR3</strain>
    </source>
</reference>
<dbReference type="InterPro" id="IPR022641">
    <property type="entry name" value="CheR_N"/>
</dbReference>
<dbReference type="InterPro" id="IPR000780">
    <property type="entry name" value="CheR_MeTrfase"/>
</dbReference>
<keyword evidence="3" id="KW-1185">Reference proteome</keyword>
<comment type="caution">
    <text evidence="2">The sequence shown here is derived from an EMBL/GenBank/DDBJ whole genome shotgun (WGS) entry which is preliminary data.</text>
</comment>
<dbReference type="InterPro" id="IPR050903">
    <property type="entry name" value="Bact_Chemotaxis_MeTrfase"/>
</dbReference>
<gene>
    <name evidence="2" type="ORF">H8B09_28285</name>
</gene>
<proteinExistence type="predicted"/>
<dbReference type="Proteomes" id="UP000609346">
    <property type="component" value="Unassembled WGS sequence"/>
</dbReference>
<dbReference type="Pfam" id="PF03705">
    <property type="entry name" value="CheR_N"/>
    <property type="match status" value="1"/>
</dbReference>
<dbReference type="Gene3D" id="3.40.50.150">
    <property type="entry name" value="Vaccinia Virus protein VP39"/>
    <property type="match status" value="1"/>
</dbReference>
<dbReference type="PANTHER" id="PTHR24422">
    <property type="entry name" value="CHEMOTAXIS PROTEIN METHYLTRANSFERASE"/>
    <property type="match status" value="1"/>
</dbReference>
<evidence type="ECO:0000259" key="1">
    <source>
        <dbReference type="PROSITE" id="PS50123"/>
    </source>
</evidence>
<evidence type="ECO:0000313" key="3">
    <source>
        <dbReference type="Proteomes" id="UP000609346"/>
    </source>
</evidence>
<dbReference type="InterPro" id="IPR029063">
    <property type="entry name" value="SAM-dependent_MTases_sf"/>
</dbReference>
<evidence type="ECO:0000313" key="2">
    <source>
        <dbReference type="EMBL" id="MBD3922659.1"/>
    </source>
</evidence>
<dbReference type="InterPro" id="IPR022642">
    <property type="entry name" value="CheR_C"/>
</dbReference>
<accession>A0ABR8N3B4</accession>
<dbReference type="PROSITE" id="PS50123">
    <property type="entry name" value="CHER"/>
    <property type="match status" value="1"/>
</dbReference>
<dbReference type="Pfam" id="PF01739">
    <property type="entry name" value="CheR"/>
    <property type="match status" value="1"/>
</dbReference>
<dbReference type="SMART" id="SM00138">
    <property type="entry name" value="MeTrc"/>
    <property type="match status" value="1"/>
</dbReference>
<dbReference type="SUPFAM" id="SSF47757">
    <property type="entry name" value="Chemotaxis receptor methyltransferase CheR, N-terminal domain"/>
    <property type="match status" value="1"/>
</dbReference>
<dbReference type="EMBL" id="JACXZA010000010">
    <property type="protein sequence ID" value="MBD3922659.1"/>
    <property type="molecule type" value="Genomic_DNA"/>
</dbReference>
<dbReference type="PANTHER" id="PTHR24422:SF8">
    <property type="entry name" value="CHEMOTAXIS PROTEIN"/>
    <property type="match status" value="1"/>
</dbReference>
<feature type="domain" description="CheR-type methyltransferase" evidence="1">
    <location>
        <begin position="14"/>
        <end position="289"/>
    </location>
</feature>
<organism evidence="2 3">
    <name type="scientific">Paenibacillus terricola</name>
    <dbReference type="NCBI Taxonomy" id="2763503"/>
    <lineage>
        <taxon>Bacteria</taxon>
        <taxon>Bacillati</taxon>
        <taxon>Bacillota</taxon>
        <taxon>Bacilli</taxon>
        <taxon>Bacillales</taxon>
        <taxon>Paenibacillaceae</taxon>
        <taxon>Paenibacillus</taxon>
    </lineage>
</organism>
<dbReference type="PRINTS" id="PR00996">
    <property type="entry name" value="CHERMTFRASE"/>
</dbReference>